<comment type="caution">
    <text evidence="1">The sequence shown here is derived from an EMBL/GenBank/DDBJ whole genome shotgun (WGS) entry which is preliminary data.</text>
</comment>
<evidence type="ECO:0008006" key="3">
    <source>
        <dbReference type="Google" id="ProtNLM"/>
    </source>
</evidence>
<organism evidence="1 2">
    <name type="scientific">Arthrobacter hankyongi</name>
    <dbReference type="NCBI Taxonomy" id="2904801"/>
    <lineage>
        <taxon>Bacteria</taxon>
        <taxon>Bacillati</taxon>
        <taxon>Actinomycetota</taxon>
        <taxon>Actinomycetes</taxon>
        <taxon>Micrococcales</taxon>
        <taxon>Micrococcaceae</taxon>
        <taxon>Arthrobacter</taxon>
    </lineage>
</organism>
<accession>A0ABS9L5H0</accession>
<proteinExistence type="predicted"/>
<evidence type="ECO:0000313" key="2">
    <source>
        <dbReference type="Proteomes" id="UP001165368"/>
    </source>
</evidence>
<reference evidence="1" key="1">
    <citation type="submission" date="2022-01" db="EMBL/GenBank/DDBJ databases">
        <authorList>
            <person name="Jo J.-H."/>
            <person name="Im W.-T."/>
        </authorList>
    </citation>
    <scope>NUCLEOTIDE SEQUENCE</scope>
    <source>
        <strain evidence="1">I2-34</strain>
    </source>
</reference>
<protein>
    <recommendedName>
        <fullName evidence="3">Transposase</fullName>
    </recommendedName>
</protein>
<gene>
    <name evidence="1" type="ORF">LVY72_07605</name>
</gene>
<name>A0ABS9L5H0_9MICC</name>
<keyword evidence="2" id="KW-1185">Reference proteome</keyword>
<sequence length="123" mass="13750">MKDALETVKILAAYDLTKSLRGAAELTGCSHHTVQRLLVERDAGRAPGAGPARERVIDPWLPKIEDWVEASHGRIRADVVHEKLARMGYTGSDRSTRRAVSEIKAAYRRGNRRAEGRHYLPHA</sequence>
<evidence type="ECO:0000313" key="1">
    <source>
        <dbReference type="EMBL" id="MCG2621783.1"/>
    </source>
</evidence>
<dbReference type="Proteomes" id="UP001165368">
    <property type="component" value="Unassembled WGS sequence"/>
</dbReference>
<dbReference type="EMBL" id="JAKLTQ010000003">
    <property type="protein sequence ID" value="MCG2621783.1"/>
    <property type="molecule type" value="Genomic_DNA"/>
</dbReference>